<feature type="region of interest" description="Disordered" evidence="8">
    <location>
        <begin position="450"/>
        <end position="482"/>
    </location>
</feature>
<evidence type="ECO:0000256" key="1">
    <source>
        <dbReference type="ARBA" id="ARBA00004186"/>
    </source>
</evidence>
<evidence type="ECO:0000259" key="9">
    <source>
        <dbReference type="PROSITE" id="PS50245"/>
    </source>
</evidence>
<feature type="region of interest" description="Disordered" evidence="8">
    <location>
        <begin position="268"/>
        <end position="324"/>
    </location>
</feature>
<proteinExistence type="predicted"/>
<keyword evidence="3" id="KW-0493">Microtubule</keyword>
<dbReference type="PANTHER" id="PTHR18916:SF6">
    <property type="entry name" value="DYNACTIN SUBUNIT 1"/>
    <property type="match status" value="1"/>
</dbReference>
<feature type="compositionally biased region" description="Acidic residues" evidence="8">
    <location>
        <begin position="313"/>
        <end position="324"/>
    </location>
</feature>
<evidence type="ECO:0000313" key="10">
    <source>
        <dbReference type="EMBL" id="ELU02669.1"/>
    </source>
</evidence>
<dbReference type="OMA" id="HENGHNE"/>
<dbReference type="EnsemblMetazoa" id="CapteT223421">
    <property type="protein sequence ID" value="CapteP223421"/>
    <property type="gene ID" value="CapteG223421"/>
</dbReference>
<feature type="compositionally biased region" description="Basic residues" evidence="8">
    <location>
        <begin position="452"/>
        <end position="466"/>
    </location>
</feature>
<dbReference type="GO" id="GO:0030286">
    <property type="term" value="C:dynein complex"/>
    <property type="evidence" value="ECO:0007669"/>
    <property type="project" value="UniProtKB-KW"/>
</dbReference>
<dbReference type="Pfam" id="PF01302">
    <property type="entry name" value="CAP_GLY"/>
    <property type="match status" value="1"/>
</dbReference>
<accession>R7U9K0</accession>
<evidence type="ECO:0000256" key="8">
    <source>
        <dbReference type="SAM" id="MobiDB-lite"/>
    </source>
</evidence>
<reference evidence="12" key="1">
    <citation type="submission" date="2012-12" db="EMBL/GenBank/DDBJ databases">
        <authorList>
            <person name="Hellsten U."/>
            <person name="Grimwood J."/>
            <person name="Chapman J.A."/>
            <person name="Shapiro H."/>
            <person name="Aerts A."/>
            <person name="Otillar R.P."/>
            <person name="Terry A.Y."/>
            <person name="Boore J.L."/>
            <person name="Simakov O."/>
            <person name="Marletaz F."/>
            <person name="Cho S.-J."/>
            <person name="Edsinger-Gonzales E."/>
            <person name="Havlak P."/>
            <person name="Kuo D.-H."/>
            <person name="Larsson T."/>
            <person name="Lv J."/>
            <person name="Arendt D."/>
            <person name="Savage R."/>
            <person name="Osoegawa K."/>
            <person name="de Jong P."/>
            <person name="Lindberg D.R."/>
            <person name="Seaver E.C."/>
            <person name="Weisblat D.A."/>
            <person name="Putnam N.H."/>
            <person name="Grigoriev I.V."/>
            <person name="Rokhsar D.S."/>
        </authorList>
    </citation>
    <scope>NUCLEOTIDE SEQUENCE</scope>
    <source>
        <strain evidence="12">I ESC-2004</strain>
    </source>
</reference>
<feature type="domain" description="CAP-Gly" evidence="9">
    <location>
        <begin position="376"/>
        <end position="418"/>
    </location>
</feature>
<reference evidence="10 12" key="2">
    <citation type="journal article" date="2013" name="Nature">
        <title>Insights into bilaterian evolution from three spiralian genomes.</title>
        <authorList>
            <person name="Simakov O."/>
            <person name="Marletaz F."/>
            <person name="Cho S.J."/>
            <person name="Edsinger-Gonzales E."/>
            <person name="Havlak P."/>
            <person name="Hellsten U."/>
            <person name="Kuo D.H."/>
            <person name="Larsson T."/>
            <person name="Lv J."/>
            <person name="Arendt D."/>
            <person name="Savage R."/>
            <person name="Osoegawa K."/>
            <person name="de Jong P."/>
            <person name="Grimwood J."/>
            <person name="Chapman J.A."/>
            <person name="Shapiro H."/>
            <person name="Aerts A."/>
            <person name="Otillar R.P."/>
            <person name="Terry A.Y."/>
            <person name="Boore J.L."/>
            <person name="Grigoriev I.V."/>
            <person name="Lindberg D.R."/>
            <person name="Seaver E.C."/>
            <person name="Weisblat D.A."/>
            <person name="Putnam N.H."/>
            <person name="Rokhsar D.S."/>
        </authorList>
    </citation>
    <scope>NUCLEOTIDE SEQUENCE</scope>
    <source>
        <strain evidence="10 12">I ESC-2004</strain>
    </source>
</reference>
<evidence type="ECO:0000256" key="5">
    <source>
        <dbReference type="ARBA" id="ARBA00023054"/>
    </source>
</evidence>
<dbReference type="EMBL" id="KB303857">
    <property type="protein sequence ID" value="ELU02669.1"/>
    <property type="molecule type" value="Genomic_DNA"/>
</dbReference>
<evidence type="ECO:0000256" key="6">
    <source>
        <dbReference type="ARBA" id="ARBA00023212"/>
    </source>
</evidence>
<evidence type="ECO:0000313" key="12">
    <source>
        <dbReference type="Proteomes" id="UP000014760"/>
    </source>
</evidence>
<organism evidence="10">
    <name type="scientific">Capitella teleta</name>
    <name type="common">Polychaete worm</name>
    <dbReference type="NCBI Taxonomy" id="283909"/>
    <lineage>
        <taxon>Eukaryota</taxon>
        <taxon>Metazoa</taxon>
        <taxon>Spiralia</taxon>
        <taxon>Lophotrochozoa</taxon>
        <taxon>Annelida</taxon>
        <taxon>Polychaeta</taxon>
        <taxon>Sedentaria</taxon>
        <taxon>Scolecida</taxon>
        <taxon>Capitellidae</taxon>
        <taxon>Capitella</taxon>
    </lineage>
</organism>
<protein>
    <recommendedName>
        <fullName evidence="9">CAP-Gly domain-containing protein</fullName>
    </recommendedName>
</protein>
<dbReference type="InterPro" id="IPR000938">
    <property type="entry name" value="CAP-Gly_domain"/>
</dbReference>
<dbReference type="STRING" id="283909.R7U9K0"/>
<keyword evidence="12" id="KW-1185">Reference proteome</keyword>
<evidence type="ECO:0000256" key="4">
    <source>
        <dbReference type="ARBA" id="ARBA00023017"/>
    </source>
</evidence>
<dbReference type="AlphaFoldDB" id="R7U9K0"/>
<dbReference type="GO" id="GO:0005874">
    <property type="term" value="C:microtubule"/>
    <property type="evidence" value="ECO:0007669"/>
    <property type="project" value="UniProtKB-KW"/>
</dbReference>
<dbReference type="PROSITE" id="PS50245">
    <property type="entry name" value="CAP_GLY_2"/>
    <property type="match status" value="1"/>
</dbReference>
<dbReference type="GO" id="GO:0005819">
    <property type="term" value="C:spindle"/>
    <property type="evidence" value="ECO:0007669"/>
    <property type="project" value="UniProtKB-SubCell"/>
</dbReference>
<dbReference type="EMBL" id="AMQN01001590">
    <property type="status" value="NOT_ANNOTATED_CDS"/>
    <property type="molecule type" value="Genomic_DNA"/>
</dbReference>
<dbReference type="PANTHER" id="PTHR18916">
    <property type="entry name" value="DYNACTIN 1-RELATED MICROTUBULE-BINDING"/>
    <property type="match status" value="1"/>
</dbReference>
<feature type="coiled-coil region" evidence="7">
    <location>
        <begin position="3"/>
        <end position="110"/>
    </location>
</feature>
<gene>
    <name evidence="10" type="ORF">CAPTEDRAFT_223421</name>
</gene>
<comment type="subcellular location">
    <subcellularLocation>
        <location evidence="1">Cytoplasm</location>
        <location evidence="1">Cytoskeleton</location>
        <location evidence="1">Spindle</location>
    </subcellularLocation>
</comment>
<keyword evidence="6" id="KW-0206">Cytoskeleton</keyword>
<feature type="compositionally biased region" description="Low complexity" evidence="8">
    <location>
        <begin position="288"/>
        <end position="303"/>
    </location>
</feature>
<evidence type="ECO:0000256" key="7">
    <source>
        <dbReference type="SAM" id="Coils"/>
    </source>
</evidence>
<evidence type="ECO:0000256" key="3">
    <source>
        <dbReference type="ARBA" id="ARBA00022701"/>
    </source>
</evidence>
<evidence type="ECO:0000313" key="11">
    <source>
        <dbReference type="EnsemblMetazoa" id="CapteP223421"/>
    </source>
</evidence>
<dbReference type="SUPFAM" id="SSF74924">
    <property type="entry name" value="Cap-Gly domain"/>
    <property type="match status" value="1"/>
</dbReference>
<sequence>MEADRLELAMDTLRKALENSQMDLRETERTLRQEQREKQRLRISTDILEKEVNDKKAGSQDLKLQVKEELQKNAILERQVDEIDHYKQRSKDLEEELKKLRKEAHQQSMIAQHARKCLRDERDKVKEQSRQDLQVKQVEEELDVIQSENRTLKKLLDARSTVHSHHAQVINNAKRLARQFYAQTQSDQLSSLLAILESEAEMHHVTGELKNQLNKSSSSTSSSTDGLLKTILRQTNNHSCSFTNSTDRLNFTRHQISTNFTDFRHSTGARMNRSWSQEEISKSRRRTVSNSSSRVSRNKAWTEGTKEEREEEKQEEEEEGQEEMMEEIVRNSVAVGDKVIIDVTPNKACSAGPHGRVKIRKLVYVPAKVMFIGCIENARDRPGLYIGVHLDDPVGTSDGVFRGKRYFTTNIKHGKFVRAKNIISILDIKSGKYKKIENIVASTKHAAALQQKKLKQQSRNEKPKRKVSPDLSAGRTVSKGDA</sequence>
<reference evidence="11" key="3">
    <citation type="submission" date="2015-06" db="UniProtKB">
        <authorList>
            <consortium name="EnsemblMetazoa"/>
        </authorList>
    </citation>
    <scope>IDENTIFICATION</scope>
</reference>
<keyword evidence="5 7" id="KW-0175">Coiled coil</keyword>
<keyword evidence="4" id="KW-0243">Dynein</keyword>
<dbReference type="Gene3D" id="2.30.30.190">
    <property type="entry name" value="CAP Gly-rich-like domain"/>
    <property type="match status" value="1"/>
</dbReference>
<evidence type="ECO:0000256" key="2">
    <source>
        <dbReference type="ARBA" id="ARBA00022490"/>
    </source>
</evidence>
<dbReference type="OrthoDB" id="2130750at2759"/>
<dbReference type="InterPro" id="IPR036859">
    <property type="entry name" value="CAP-Gly_dom_sf"/>
</dbReference>
<dbReference type="Proteomes" id="UP000014760">
    <property type="component" value="Unassembled WGS sequence"/>
</dbReference>
<keyword evidence="2" id="KW-0963">Cytoplasm</keyword>
<name>R7U9K0_CAPTE</name>
<dbReference type="SMART" id="SM01052">
    <property type="entry name" value="CAP_GLY"/>
    <property type="match status" value="1"/>
</dbReference>
<dbReference type="HOGENOM" id="CLU_566515_0_0_1"/>